<dbReference type="Proteomes" id="UP000269396">
    <property type="component" value="Unassembled WGS sequence"/>
</dbReference>
<evidence type="ECO:0000313" key="1">
    <source>
        <dbReference type="EMBL" id="VDP63097.1"/>
    </source>
</evidence>
<gene>
    <name evidence="1" type="ORF">SMTD_LOCUS13260</name>
</gene>
<accession>A0A183PFX1</accession>
<protein>
    <submittedName>
        <fullName evidence="1">Uncharacterized protein</fullName>
    </submittedName>
</protein>
<sequence length="122" mass="13621">MHLPIIDFISTNIKQAKDVLKNFYDGGSDGIPSSFVEYGSRGFSLLPLNRFNLSMNYGAYTSVCKTSLNNFGFKTGSLSDIANYRSTNLTSVLSRTLENSSTNRYCHLYFRQARSAHINASL</sequence>
<reference evidence="1 2" key="1">
    <citation type="submission" date="2018-11" db="EMBL/GenBank/DDBJ databases">
        <authorList>
            <consortium name="Pathogen Informatics"/>
        </authorList>
    </citation>
    <scope>NUCLEOTIDE SEQUENCE [LARGE SCALE GENOMIC DNA]</scope>
    <source>
        <strain>Denwood</strain>
        <strain evidence="2">Zambia</strain>
    </source>
</reference>
<organism evidence="1 2">
    <name type="scientific">Schistosoma mattheei</name>
    <dbReference type="NCBI Taxonomy" id="31246"/>
    <lineage>
        <taxon>Eukaryota</taxon>
        <taxon>Metazoa</taxon>
        <taxon>Spiralia</taxon>
        <taxon>Lophotrochozoa</taxon>
        <taxon>Platyhelminthes</taxon>
        <taxon>Trematoda</taxon>
        <taxon>Digenea</taxon>
        <taxon>Strigeidida</taxon>
        <taxon>Schistosomatoidea</taxon>
        <taxon>Schistosomatidae</taxon>
        <taxon>Schistosoma</taxon>
    </lineage>
</organism>
<keyword evidence="2" id="KW-1185">Reference proteome</keyword>
<proteinExistence type="predicted"/>
<dbReference type="AlphaFoldDB" id="A0A183PFX1"/>
<evidence type="ECO:0000313" key="2">
    <source>
        <dbReference type="Proteomes" id="UP000269396"/>
    </source>
</evidence>
<name>A0A183PFX1_9TREM</name>
<dbReference type="EMBL" id="UZAL01033310">
    <property type="protein sequence ID" value="VDP63097.1"/>
    <property type="molecule type" value="Genomic_DNA"/>
</dbReference>